<sequence>MFFGTVSGGFGAVLTNGNFWQGAATGLIVSGLNHVAHRESPDNGYEKDGKGGYRQINEEVGDSMYYLYENGTIIESKVPFQKGGEVSYSRTYGVLANTGTGGSLNDPSWDMFEAYVVTKGAGIIAKMGLSRLGISNLSDVIRWGDTVVSNQLVNGAGSVGATVTKGLKGGGKGIPFHYHIHKYNWYKPHTWFKNTPIIKPPKVK</sequence>
<evidence type="ECO:0000313" key="1">
    <source>
        <dbReference type="EMBL" id="CVK16192.1"/>
    </source>
</evidence>
<keyword evidence="2" id="KW-1185">Reference proteome</keyword>
<name>A0A0X3APB3_9FLAO</name>
<dbReference type="Proteomes" id="UP000182761">
    <property type="component" value="Unassembled WGS sequence"/>
</dbReference>
<reference evidence="1 2" key="1">
    <citation type="submission" date="2016-01" db="EMBL/GenBank/DDBJ databases">
        <authorList>
            <person name="McClelland M."/>
            <person name="Jain A."/>
            <person name="Saraogi P."/>
            <person name="Mendelson R."/>
            <person name="Westerman R."/>
            <person name="SanMiguel P."/>
            <person name="Csonka L."/>
        </authorList>
    </citation>
    <scope>NUCLEOTIDE SEQUENCE [LARGE SCALE GENOMIC DNA]</scope>
    <source>
        <strain evidence="1 2">R-53146</strain>
    </source>
</reference>
<accession>A0A0X3APB3</accession>
<evidence type="ECO:0000313" key="2">
    <source>
        <dbReference type="Proteomes" id="UP000182761"/>
    </source>
</evidence>
<organism evidence="1 2">
    <name type="scientific">Apibacter mensalis</name>
    <dbReference type="NCBI Taxonomy" id="1586267"/>
    <lineage>
        <taxon>Bacteria</taxon>
        <taxon>Pseudomonadati</taxon>
        <taxon>Bacteroidota</taxon>
        <taxon>Flavobacteriia</taxon>
        <taxon>Flavobacteriales</taxon>
        <taxon>Weeksellaceae</taxon>
        <taxon>Apibacter</taxon>
    </lineage>
</organism>
<dbReference type="RefSeq" id="WP_055425399.1">
    <property type="nucleotide sequence ID" value="NZ_FCOR01000005.1"/>
</dbReference>
<dbReference type="EMBL" id="FCOR01000005">
    <property type="protein sequence ID" value="CVK16192.1"/>
    <property type="molecule type" value="Genomic_DNA"/>
</dbReference>
<dbReference type="STRING" id="1586267.GCA_001418685_01037"/>
<protein>
    <submittedName>
        <fullName evidence="1">Uncharacterized protein</fullName>
    </submittedName>
</protein>
<proteinExistence type="predicted"/>
<dbReference type="OrthoDB" id="1367458at2"/>
<gene>
    <name evidence="1" type="ORF">Ga0061079_105151</name>
</gene>
<dbReference type="AlphaFoldDB" id="A0A0X3APB3"/>